<dbReference type="Gramene" id="TVU32414">
    <property type="protein sequence ID" value="TVU32414"/>
    <property type="gene ID" value="EJB05_24145"/>
</dbReference>
<feature type="region of interest" description="Disordered" evidence="15">
    <location>
        <begin position="37"/>
        <end position="58"/>
    </location>
</feature>
<dbReference type="GO" id="GO:0005506">
    <property type="term" value="F:iron ion binding"/>
    <property type="evidence" value="ECO:0007669"/>
    <property type="project" value="InterPro"/>
</dbReference>
<evidence type="ECO:0000256" key="14">
    <source>
        <dbReference type="RuleBase" id="RU000461"/>
    </source>
</evidence>
<evidence type="ECO:0000313" key="18">
    <source>
        <dbReference type="Proteomes" id="UP000324897"/>
    </source>
</evidence>
<dbReference type="AlphaFoldDB" id="A0A5J9VA84"/>
<evidence type="ECO:0000256" key="12">
    <source>
        <dbReference type="ARBA" id="ARBA00023136"/>
    </source>
</evidence>
<gene>
    <name evidence="17" type="ORF">EJB05_24145</name>
</gene>
<evidence type="ECO:0000256" key="9">
    <source>
        <dbReference type="ARBA" id="ARBA00023002"/>
    </source>
</evidence>
<keyword evidence="12" id="KW-0472">Membrane</keyword>
<keyword evidence="16" id="KW-0732">Signal</keyword>
<evidence type="ECO:0000256" key="16">
    <source>
        <dbReference type="SAM" id="SignalP"/>
    </source>
</evidence>
<dbReference type="PRINTS" id="PR00463">
    <property type="entry name" value="EP450I"/>
</dbReference>
<protein>
    <submittedName>
        <fullName evidence="17">Uncharacterized protein</fullName>
    </submittedName>
</protein>
<name>A0A5J9VA84_9POAL</name>
<dbReference type="InterPro" id="IPR036396">
    <property type="entry name" value="Cyt_P450_sf"/>
</dbReference>
<keyword evidence="8" id="KW-1133">Transmembrane helix</keyword>
<comment type="pathway">
    <text evidence="3">Secondary metabolite biosynthesis.</text>
</comment>
<dbReference type="FunFam" id="1.10.630.10:FF:000055">
    <property type="entry name" value="Cytochrome P450 71A26"/>
    <property type="match status" value="1"/>
</dbReference>
<evidence type="ECO:0000256" key="4">
    <source>
        <dbReference type="ARBA" id="ARBA00010617"/>
    </source>
</evidence>
<evidence type="ECO:0000256" key="3">
    <source>
        <dbReference type="ARBA" id="ARBA00005179"/>
    </source>
</evidence>
<dbReference type="InterPro" id="IPR002401">
    <property type="entry name" value="Cyt_P450_E_grp-I"/>
</dbReference>
<evidence type="ECO:0000256" key="13">
    <source>
        <dbReference type="PIRSR" id="PIRSR602401-1"/>
    </source>
</evidence>
<feature type="signal peptide" evidence="16">
    <location>
        <begin position="1"/>
        <end position="32"/>
    </location>
</feature>
<dbReference type="CDD" id="cd11072">
    <property type="entry name" value="CYP71-like"/>
    <property type="match status" value="1"/>
</dbReference>
<organism evidence="17 18">
    <name type="scientific">Eragrostis curvula</name>
    <name type="common">weeping love grass</name>
    <dbReference type="NCBI Taxonomy" id="38414"/>
    <lineage>
        <taxon>Eukaryota</taxon>
        <taxon>Viridiplantae</taxon>
        <taxon>Streptophyta</taxon>
        <taxon>Embryophyta</taxon>
        <taxon>Tracheophyta</taxon>
        <taxon>Spermatophyta</taxon>
        <taxon>Magnoliopsida</taxon>
        <taxon>Liliopsida</taxon>
        <taxon>Poales</taxon>
        <taxon>Poaceae</taxon>
        <taxon>PACMAD clade</taxon>
        <taxon>Chloridoideae</taxon>
        <taxon>Eragrostideae</taxon>
        <taxon>Eragrostidinae</taxon>
        <taxon>Eragrostis</taxon>
    </lineage>
</organism>
<evidence type="ECO:0000256" key="15">
    <source>
        <dbReference type="SAM" id="MobiDB-lite"/>
    </source>
</evidence>
<dbReference type="InterPro" id="IPR017972">
    <property type="entry name" value="Cyt_P450_CS"/>
</dbReference>
<dbReference type="PANTHER" id="PTHR47955">
    <property type="entry name" value="CYTOCHROME P450 FAMILY 71 PROTEIN"/>
    <property type="match status" value="1"/>
</dbReference>
<keyword evidence="18" id="KW-1185">Reference proteome</keyword>
<dbReference type="SUPFAM" id="SSF48264">
    <property type="entry name" value="Cytochrome P450"/>
    <property type="match status" value="1"/>
</dbReference>
<comment type="similarity">
    <text evidence="4 14">Belongs to the cytochrome P450 family.</text>
</comment>
<keyword evidence="5 13" id="KW-0349">Heme</keyword>
<dbReference type="Proteomes" id="UP000324897">
    <property type="component" value="Chromosome 1"/>
</dbReference>
<evidence type="ECO:0000256" key="2">
    <source>
        <dbReference type="ARBA" id="ARBA00004370"/>
    </source>
</evidence>
<reference evidence="17 18" key="1">
    <citation type="journal article" date="2019" name="Sci. Rep.">
        <title>A high-quality genome of Eragrostis curvula grass provides insights into Poaceae evolution and supports new strategies to enhance forage quality.</title>
        <authorList>
            <person name="Carballo J."/>
            <person name="Santos B.A.C.M."/>
            <person name="Zappacosta D."/>
            <person name="Garbus I."/>
            <person name="Selva J.P."/>
            <person name="Gallo C.A."/>
            <person name="Diaz A."/>
            <person name="Albertini E."/>
            <person name="Caccamo M."/>
            <person name="Echenique V."/>
        </authorList>
    </citation>
    <scope>NUCLEOTIDE SEQUENCE [LARGE SCALE GENOMIC DNA]</scope>
    <source>
        <strain evidence="18">cv. Victoria</strain>
        <tissue evidence="17">Leaf</tissue>
    </source>
</reference>
<comment type="caution">
    <text evidence="17">The sequence shown here is derived from an EMBL/GenBank/DDBJ whole genome shotgun (WGS) entry which is preliminary data.</text>
</comment>
<evidence type="ECO:0000313" key="17">
    <source>
        <dbReference type="EMBL" id="TVU32414.1"/>
    </source>
</evidence>
<keyword evidence="11 14" id="KW-0503">Monooxygenase</keyword>
<keyword evidence="7 13" id="KW-0479">Metal-binding</keyword>
<accession>A0A5J9VA84</accession>
<evidence type="ECO:0000256" key="5">
    <source>
        <dbReference type="ARBA" id="ARBA00022617"/>
    </source>
</evidence>
<dbReference type="GO" id="GO:0016705">
    <property type="term" value="F:oxidoreductase activity, acting on paired donors, with incorporation or reduction of molecular oxygen"/>
    <property type="evidence" value="ECO:0007669"/>
    <property type="project" value="InterPro"/>
</dbReference>
<dbReference type="GO" id="GO:0004497">
    <property type="term" value="F:monooxygenase activity"/>
    <property type="evidence" value="ECO:0007669"/>
    <property type="project" value="UniProtKB-KW"/>
</dbReference>
<keyword evidence="9 14" id="KW-0560">Oxidoreductase</keyword>
<evidence type="ECO:0000256" key="7">
    <source>
        <dbReference type="ARBA" id="ARBA00022723"/>
    </source>
</evidence>
<evidence type="ECO:0000256" key="11">
    <source>
        <dbReference type="ARBA" id="ARBA00023033"/>
    </source>
</evidence>
<dbReference type="PROSITE" id="PS00086">
    <property type="entry name" value="CYTOCHROME_P450"/>
    <property type="match status" value="1"/>
</dbReference>
<dbReference type="PRINTS" id="PR00385">
    <property type="entry name" value="P450"/>
</dbReference>
<dbReference type="PANTHER" id="PTHR47955:SF14">
    <property type="entry name" value="OS01G0543600 PROTEIN"/>
    <property type="match status" value="1"/>
</dbReference>
<keyword evidence="10 13" id="KW-0408">Iron</keyword>
<dbReference type="Gene3D" id="1.10.630.10">
    <property type="entry name" value="Cytochrome P450"/>
    <property type="match status" value="1"/>
</dbReference>
<evidence type="ECO:0000256" key="1">
    <source>
        <dbReference type="ARBA" id="ARBA00001971"/>
    </source>
</evidence>
<dbReference type="EMBL" id="RWGY01000011">
    <property type="protein sequence ID" value="TVU32414.1"/>
    <property type="molecule type" value="Genomic_DNA"/>
</dbReference>
<dbReference type="GO" id="GO:0020037">
    <property type="term" value="F:heme binding"/>
    <property type="evidence" value="ECO:0007669"/>
    <property type="project" value="InterPro"/>
</dbReference>
<evidence type="ECO:0000256" key="6">
    <source>
        <dbReference type="ARBA" id="ARBA00022692"/>
    </source>
</evidence>
<comment type="subcellular location">
    <subcellularLocation>
        <location evidence="2">Membrane</location>
    </subcellularLocation>
</comment>
<dbReference type="InterPro" id="IPR001128">
    <property type="entry name" value="Cyt_P450"/>
</dbReference>
<keyword evidence="6" id="KW-0812">Transmembrane</keyword>
<proteinExistence type="inferred from homology"/>
<evidence type="ECO:0000256" key="10">
    <source>
        <dbReference type="ARBA" id="ARBA00023004"/>
    </source>
</evidence>
<dbReference type="GO" id="GO:0016020">
    <property type="term" value="C:membrane"/>
    <property type="evidence" value="ECO:0007669"/>
    <property type="project" value="UniProtKB-SubCell"/>
</dbReference>
<feature type="chain" id="PRO_5023902188" evidence="16">
    <location>
        <begin position="33"/>
        <end position="523"/>
    </location>
</feature>
<comment type="cofactor">
    <cofactor evidence="1 13">
        <name>heme</name>
        <dbReference type="ChEBI" id="CHEBI:30413"/>
    </cofactor>
</comment>
<sequence>MTMRDETTPLQAWLFLVPFLLLLALLLRLAERQFANKTSKSKQRQQADEGHGRRLPPSPPGLPLIGHLHLVGFLPHVSLRDLAARYGRDGLMLVRLGSVPTLVVSSTRAAKAVLRTYDHLLASRPPSAVAHALLNGKLDVALAAYGDQWRQAKRLLNTHLLAARKVQSYRAGREEEVRLAMAKVSSHAAAAPGQPVDVSDLLYAFTTDLMCRAVSGRFFKVDDRCRRFRELMDATAALIGGFNAEDYFPWLLRVGAYRRAVCAKAKRLRKRWDELLDKVIDDQEGKQQEPDFIEVLLSHQHEYGLTRDQIKAMLIDIFFGGTDTSYLVLEFIMAELLRNPRVMSRLQDEVRHSVPKGQEMVTEGDLTTMSYLKAVIKETLRLHPPAPLLVPHHSMADVHIDGFIVPAEIPILVNAWALGRDTNVWEDAEEFKPERFIDMGSDTNISFKGNDFKFLPFGAGRRICPGMNFSISTLEIMLANLVYCFNWEVPAGMGGTSIDMTEVFWLTVHRKEKLLLVPKTLGV</sequence>
<feature type="non-terminal residue" evidence="17">
    <location>
        <position position="1"/>
    </location>
</feature>
<feature type="binding site" description="axial binding residue" evidence="13">
    <location>
        <position position="464"/>
    </location>
    <ligand>
        <name>heme</name>
        <dbReference type="ChEBI" id="CHEBI:30413"/>
    </ligand>
    <ligandPart>
        <name>Fe</name>
        <dbReference type="ChEBI" id="CHEBI:18248"/>
    </ligandPart>
</feature>
<evidence type="ECO:0000256" key="8">
    <source>
        <dbReference type="ARBA" id="ARBA00022989"/>
    </source>
</evidence>
<dbReference type="Pfam" id="PF00067">
    <property type="entry name" value="p450"/>
    <property type="match status" value="1"/>
</dbReference>
<dbReference type="OrthoDB" id="1470350at2759"/>